<feature type="region of interest" description="Disordered" evidence="3">
    <location>
        <begin position="65"/>
        <end position="89"/>
    </location>
</feature>
<gene>
    <name evidence="4" type="ORF">N7532_004405</name>
</gene>
<proteinExistence type="predicted"/>
<feature type="compositionally biased region" description="Basic residues" evidence="3">
    <location>
        <begin position="74"/>
        <end position="88"/>
    </location>
</feature>
<dbReference type="PANTHER" id="PTHR44472">
    <property type="entry name" value="DDB1- AND CUL4-ASSOCIATED FACTOR 4-RELATED"/>
    <property type="match status" value="1"/>
</dbReference>
<dbReference type="GeneID" id="81355878"/>
<reference evidence="4" key="2">
    <citation type="journal article" date="2023" name="IMA Fungus">
        <title>Comparative genomic study of the Penicillium genus elucidates a diverse pangenome and 15 lateral gene transfer events.</title>
        <authorList>
            <person name="Petersen C."/>
            <person name="Sorensen T."/>
            <person name="Nielsen M.R."/>
            <person name="Sondergaard T.E."/>
            <person name="Sorensen J.L."/>
            <person name="Fitzpatrick D.A."/>
            <person name="Frisvad J.C."/>
            <person name="Nielsen K.L."/>
        </authorList>
    </citation>
    <scope>NUCLEOTIDE SEQUENCE</scope>
    <source>
        <strain evidence="4">IBT 30761</strain>
    </source>
</reference>
<evidence type="ECO:0000256" key="2">
    <source>
        <dbReference type="ARBA" id="ARBA00022737"/>
    </source>
</evidence>
<dbReference type="RefSeq" id="XP_056477256.1">
    <property type="nucleotide sequence ID" value="XM_056616899.1"/>
</dbReference>
<dbReference type="SUPFAM" id="SSF50978">
    <property type="entry name" value="WD40 repeat-like"/>
    <property type="match status" value="1"/>
</dbReference>
<dbReference type="PANTHER" id="PTHR44472:SF1">
    <property type="entry name" value="DDB1 AND CUL4 ASSOCIATED FACTOR 4"/>
    <property type="match status" value="1"/>
</dbReference>
<evidence type="ECO:0000313" key="5">
    <source>
        <dbReference type="Proteomes" id="UP001149074"/>
    </source>
</evidence>
<dbReference type="InterPro" id="IPR052254">
    <property type="entry name" value="CUL4-DDB1_E3_ligase_receptor"/>
</dbReference>
<evidence type="ECO:0000256" key="1">
    <source>
        <dbReference type="ARBA" id="ARBA00022574"/>
    </source>
</evidence>
<dbReference type="EMBL" id="JAPQKI010000004">
    <property type="protein sequence ID" value="KAJ5103876.1"/>
    <property type="molecule type" value="Genomic_DNA"/>
</dbReference>
<comment type="caution">
    <text evidence="4">The sequence shown here is derived from an EMBL/GenBank/DDBJ whole genome shotgun (WGS) entry which is preliminary data.</text>
</comment>
<dbReference type="InterPro" id="IPR036322">
    <property type="entry name" value="WD40_repeat_dom_sf"/>
</dbReference>
<feature type="region of interest" description="Disordered" evidence="3">
    <location>
        <begin position="296"/>
        <end position="321"/>
    </location>
</feature>
<name>A0A9W9KFH5_9EURO</name>
<dbReference type="Gene3D" id="2.130.10.10">
    <property type="entry name" value="YVTN repeat-like/Quinoprotein amine dehydrogenase"/>
    <property type="match status" value="2"/>
</dbReference>
<keyword evidence="1" id="KW-0853">WD repeat</keyword>
<dbReference type="AlphaFoldDB" id="A0A9W9KFH5"/>
<dbReference type="InterPro" id="IPR015943">
    <property type="entry name" value="WD40/YVTN_repeat-like_dom_sf"/>
</dbReference>
<accession>A0A9W9KFH5</accession>
<evidence type="ECO:0000256" key="3">
    <source>
        <dbReference type="SAM" id="MobiDB-lite"/>
    </source>
</evidence>
<dbReference type="Proteomes" id="UP001149074">
    <property type="component" value="Unassembled WGS sequence"/>
</dbReference>
<dbReference type="OrthoDB" id="128867at2759"/>
<keyword evidence="5" id="KW-1185">Reference proteome</keyword>
<dbReference type="GO" id="GO:0080008">
    <property type="term" value="C:Cul4-RING E3 ubiquitin ligase complex"/>
    <property type="evidence" value="ECO:0007669"/>
    <property type="project" value="TreeGrafter"/>
</dbReference>
<organism evidence="4 5">
    <name type="scientific">Penicillium argentinense</name>
    <dbReference type="NCBI Taxonomy" id="1131581"/>
    <lineage>
        <taxon>Eukaryota</taxon>
        <taxon>Fungi</taxon>
        <taxon>Dikarya</taxon>
        <taxon>Ascomycota</taxon>
        <taxon>Pezizomycotina</taxon>
        <taxon>Eurotiomycetes</taxon>
        <taxon>Eurotiomycetidae</taxon>
        <taxon>Eurotiales</taxon>
        <taxon>Aspergillaceae</taxon>
        <taxon>Penicillium</taxon>
    </lineage>
</organism>
<feature type="region of interest" description="Disordered" evidence="3">
    <location>
        <begin position="1"/>
        <end position="41"/>
    </location>
</feature>
<protein>
    <submittedName>
        <fullName evidence="4">Uncharacterized protein</fullName>
    </submittedName>
</protein>
<keyword evidence="2" id="KW-0677">Repeat</keyword>
<evidence type="ECO:0000313" key="4">
    <source>
        <dbReference type="EMBL" id="KAJ5103876.1"/>
    </source>
</evidence>
<reference evidence="4" key="1">
    <citation type="submission" date="2022-11" db="EMBL/GenBank/DDBJ databases">
        <authorList>
            <person name="Petersen C."/>
        </authorList>
    </citation>
    <scope>NUCLEOTIDE SEQUENCE</scope>
    <source>
        <strain evidence="4">IBT 30761</strain>
    </source>
</reference>
<sequence>MLATSLEDNKKRLPSTPKLPILDERLPLGRPGYPSGLVDQNEPRNSRLLLRKKYFKIQANHVAPAGAQYSRESVKRKRAEQEKQHKRVQLNQRISEEKVRKASFSNHPLLSNDSELGSRILPPSLQQERQARAYVSQLHRKKLHQFEPWPDYSIQHVIRNPRSGILIASKVCFPDFEEKKWSYNRTMERVLLKEAYRRRWTVGPRVIHSSRLECFQGQMIKATINGPLSVHSSSVFKLQSRKAHTGLVSHPIRIRTTPSLWCSSACPTGDKALFAIGTSNGLHTLEGFGSHWTVSQKPFPNDASSRKRGNQQGFREHGSSSHASVSTVEWLSPEVIASGMRNSSVFLHDLRSGGSAARLQHPHAVSKIRKVDPYRLVVSGFNSLQMYDIRFAPNGLQPKPKPTSPSHTSTRPYLTFPEYSPDIISDFDVSGELGLLASASDDRRIQLFSLQTGDLIPSPLSKYQYSNPINCVSFEPSEGGVAICGPQTPSLLVCAKATVDQWAW</sequence>